<feature type="transmembrane region" description="Helical" evidence="2">
    <location>
        <begin position="173"/>
        <end position="194"/>
    </location>
</feature>
<evidence type="ECO:0000313" key="3">
    <source>
        <dbReference type="EMBL" id="MBE5038211.1"/>
    </source>
</evidence>
<dbReference type="Pfam" id="PF10112">
    <property type="entry name" value="Halogen_Hydrol"/>
    <property type="match status" value="1"/>
</dbReference>
<feature type="region of interest" description="Disordered" evidence="1">
    <location>
        <begin position="462"/>
        <end position="482"/>
    </location>
</feature>
<evidence type="ECO:0000256" key="2">
    <source>
        <dbReference type="SAM" id="Phobius"/>
    </source>
</evidence>
<dbReference type="Proteomes" id="UP000768567">
    <property type="component" value="Unassembled WGS sequence"/>
</dbReference>
<gene>
    <name evidence="3" type="ORF">INF35_10480</name>
</gene>
<evidence type="ECO:0000313" key="4">
    <source>
        <dbReference type="Proteomes" id="UP000768567"/>
    </source>
</evidence>
<keyword evidence="4" id="KW-1185">Reference proteome</keyword>
<accession>A0ABR9R4Y7</accession>
<proteinExistence type="predicted"/>
<reference evidence="3 4" key="1">
    <citation type="submission" date="2020-10" db="EMBL/GenBank/DDBJ databases">
        <title>ChiBAC.</title>
        <authorList>
            <person name="Zenner C."/>
            <person name="Hitch T.C.A."/>
            <person name="Clavel T."/>
        </authorList>
    </citation>
    <scope>NUCLEOTIDE SEQUENCE [LARGE SCALE GENOMIC DNA]</scope>
    <source>
        <strain evidence="3 4">DSM 109015</strain>
    </source>
</reference>
<keyword evidence="2" id="KW-0812">Transmembrane</keyword>
<evidence type="ECO:0000256" key="1">
    <source>
        <dbReference type="SAM" id="MobiDB-lite"/>
    </source>
</evidence>
<protein>
    <submittedName>
        <fullName evidence="3">5-bromo-4-chloroindolyl phosphate hydrolysis family protein</fullName>
    </submittedName>
</protein>
<feature type="region of interest" description="Disordered" evidence="1">
    <location>
        <begin position="114"/>
        <end position="151"/>
    </location>
</feature>
<name>A0ABR9R4Y7_9FIRM</name>
<feature type="transmembrane region" description="Helical" evidence="2">
    <location>
        <begin position="83"/>
        <end position="105"/>
    </location>
</feature>
<feature type="transmembrane region" description="Helical" evidence="2">
    <location>
        <begin position="214"/>
        <end position="231"/>
    </location>
</feature>
<keyword evidence="2" id="KW-1133">Transmembrane helix</keyword>
<feature type="region of interest" description="Disordered" evidence="1">
    <location>
        <begin position="300"/>
        <end position="334"/>
    </location>
</feature>
<dbReference type="InterPro" id="IPR018770">
    <property type="entry name" value="ChloroindolylP_hydrolase"/>
</dbReference>
<feature type="compositionally biased region" description="Polar residues" evidence="1">
    <location>
        <begin position="114"/>
        <end position="123"/>
    </location>
</feature>
<feature type="compositionally biased region" description="Basic and acidic residues" evidence="1">
    <location>
        <begin position="304"/>
        <end position="334"/>
    </location>
</feature>
<dbReference type="EMBL" id="JADCKC010000003">
    <property type="protein sequence ID" value="MBE5038211.1"/>
    <property type="molecule type" value="Genomic_DNA"/>
</dbReference>
<comment type="caution">
    <text evidence="3">The sequence shown here is derived from an EMBL/GenBank/DDBJ whole genome shotgun (WGS) entry which is preliminary data.</text>
</comment>
<feature type="compositionally biased region" description="Low complexity" evidence="1">
    <location>
        <begin position="124"/>
        <end position="151"/>
    </location>
</feature>
<dbReference type="RefSeq" id="WP_193502223.1">
    <property type="nucleotide sequence ID" value="NZ_JADCKC010000003.1"/>
</dbReference>
<sequence length="482" mass="54786">MPNQPHDGEQQNNRQQPGTGPRYQQGPHYQQGRGPYWQQGTPYRGNGYGQNPYRPNAWRPSQNPASFGNSLRREFTRDGHFNFPWWAILMGFVVWFPLGFIFLVINQVMRQSQNQPNRNRTTWQNQAQARYQAPPRTQQQAQQGASAYDNPAQQQSAAQPVQYSTAEKSKADILFVAGIVLMVIGGLGGVAELFDSFWILTEAHDILWFFEEMWPLAMFFLGGLGLCYGAQRMRTSWMKRRKIANIVGDADHMYVEDIASSLGCSEEECRQHLENCILKGVFGPAAYIDMHSRALIVRGVPPEPRQKPQPQEKPDAADKDSNEDKQPNGNEKYENILRELRRVNDAIPDEEMSDKISRLEAVSAKIFAQIRENPEKLPQMRKFMDYYLPTSLKLLDTYAELEAQGIEGTNIRESKRRIEQSMDTLVVAFENQLDKLFQDDALDVSADIDVMEQMLSADGLTGNSDPFGLGVQPPQAPQPPKL</sequence>
<keyword evidence="2" id="KW-0472">Membrane</keyword>
<organism evidence="3 4">
    <name type="scientific">Gemmiger gallinarum</name>
    <dbReference type="NCBI Taxonomy" id="2779354"/>
    <lineage>
        <taxon>Bacteria</taxon>
        <taxon>Bacillati</taxon>
        <taxon>Bacillota</taxon>
        <taxon>Clostridia</taxon>
        <taxon>Eubacteriales</taxon>
        <taxon>Gemmiger</taxon>
    </lineage>
</organism>
<feature type="region of interest" description="Disordered" evidence="1">
    <location>
        <begin position="1"/>
        <end position="66"/>
    </location>
</feature>